<dbReference type="PANTHER" id="PTHR43791:SF84">
    <property type="entry name" value="TRANSPORTER, PUTATIVE (AFU_ORTHOLOGUE AFUA_3G09170)-RELATED"/>
    <property type="match status" value="1"/>
</dbReference>
<name>A0A6G1G7L7_9PEZI</name>
<gene>
    <name evidence="7 9" type="ORF">P152DRAFT_301154</name>
</gene>
<evidence type="ECO:0000256" key="3">
    <source>
        <dbReference type="ARBA" id="ARBA00022692"/>
    </source>
</evidence>
<evidence type="ECO:0000256" key="2">
    <source>
        <dbReference type="ARBA" id="ARBA00022448"/>
    </source>
</evidence>
<feature type="transmembrane region" description="Helical" evidence="6">
    <location>
        <begin position="12"/>
        <end position="28"/>
    </location>
</feature>
<feature type="transmembrane region" description="Helical" evidence="6">
    <location>
        <begin position="68"/>
        <end position="88"/>
    </location>
</feature>
<dbReference type="Proteomes" id="UP000504638">
    <property type="component" value="Unplaced"/>
</dbReference>
<reference evidence="9" key="3">
    <citation type="submission" date="2025-04" db="UniProtKB">
        <authorList>
            <consortium name="RefSeq"/>
        </authorList>
    </citation>
    <scope>IDENTIFICATION</scope>
    <source>
        <strain evidence="9">CBS 781.70</strain>
    </source>
</reference>
<evidence type="ECO:0000313" key="9">
    <source>
        <dbReference type="RefSeq" id="XP_033535633.1"/>
    </source>
</evidence>
<dbReference type="PANTHER" id="PTHR43791">
    <property type="entry name" value="PERMEASE-RELATED"/>
    <property type="match status" value="1"/>
</dbReference>
<dbReference type="GO" id="GO:0022857">
    <property type="term" value="F:transmembrane transporter activity"/>
    <property type="evidence" value="ECO:0007669"/>
    <property type="project" value="TreeGrafter"/>
</dbReference>
<dbReference type="GO" id="GO:0016020">
    <property type="term" value="C:membrane"/>
    <property type="evidence" value="ECO:0007669"/>
    <property type="project" value="UniProtKB-SubCell"/>
</dbReference>
<reference evidence="9" key="2">
    <citation type="submission" date="2020-04" db="EMBL/GenBank/DDBJ databases">
        <authorList>
            <consortium name="NCBI Genome Project"/>
        </authorList>
    </citation>
    <scope>NUCLEOTIDE SEQUENCE</scope>
    <source>
        <strain evidence="9">CBS 781.70</strain>
    </source>
</reference>
<dbReference type="RefSeq" id="XP_033535633.1">
    <property type="nucleotide sequence ID" value="XM_033675085.1"/>
</dbReference>
<protein>
    <recommendedName>
        <fullName evidence="10">MFS general substrate transporter</fullName>
    </recommendedName>
</protein>
<evidence type="ECO:0000256" key="6">
    <source>
        <dbReference type="SAM" id="Phobius"/>
    </source>
</evidence>
<keyword evidence="5 6" id="KW-0472">Membrane</keyword>
<accession>A0A6G1G7L7</accession>
<evidence type="ECO:0000313" key="8">
    <source>
        <dbReference type="Proteomes" id="UP000504638"/>
    </source>
</evidence>
<keyword evidence="3 6" id="KW-0812">Transmembrane</keyword>
<evidence type="ECO:0008006" key="10">
    <source>
        <dbReference type="Google" id="ProtNLM"/>
    </source>
</evidence>
<dbReference type="GeneID" id="54415655"/>
<evidence type="ECO:0000256" key="5">
    <source>
        <dbReference type="ARBA" id="ARBA00023136"/>
    </source>
</evidence>
<dbReference type="SUPFAM" id="SSF103473">
    <property type="entry name" value="MFS general substrate transporter"/>
    <property type="match status" value="1"/>
</dbReference>
<evidence type="ECO:0000313" key="7">
    <source>
        <dbReference type="EMBL" id="KAF1814002.1"/>
    </source>
</evidence>
<reference evidence="7 9" key="1">
    <citation type="submission" date="2020-01" db="EMBL/GenBank/DDBJ databases">
        <authorList>
            <consortium name="DOE Joint Genome Institute"/>
            <person name="Haridas S."/>
            <person name="Albert R."/>
            <person name="Binder M."/>
            <person name="Bloem J."/>
            <person name="Labutti K."/>
            <person name="Salamov A."/>
            <person name="Andreopoulos B."/>
            <person name="Baker S.E."/>
            <person name="Barry K."/>
            <person name="Bills G."/>
            <person name="Bluhm B.H."/>
            <person name="Cannon C."/>
            <person name="Castanera R."/>
            <person name="Culley D.E."/>
            <person name="Daum C."/>
            <person name="Ezra D."/>
            <person name="Gonzalez J.B."/>
            <person name="Henrissat B."/>
            <person name="Kuo A."/>
            <person name="Liang C."/>
            <person name="Lipzen A."/>
            <person name="Lutzoni F."/>
            <person name="Magnuson J."/>
            <person name="Mondo S."/>
            <person name="Nolan M."/>
            <person name="Ohm R."/>
            <person name="Pangilinan J."/>
            <person name="Park H.-J."/>
            <person name="Ramirez L."/>
            <person name="Alfaro M."/>
            <person name="Sun H."/>
            <person name="Tritt A."/>
            <person name="Yoshinaga Y."/>
            <person name="Zwiers L.-H."/>
            <person name="Turgeon B.G."/>
            <person name="Goodwin S.B."/>
            <person name="Spatafora J.W."/>
            <person name="Crous P.W."/>
            <person name="Grigoriev I.V."/>
        </authorList>
    </citation>
    <scope>NUCLEOTIDE SEQUENCE</scope>
    <source>
        <strain evidence="7 9">CBS 781.70</strain>
    </source>
</reference>
<dbReference type="Gene3D" id="1.20.1250.20">
    <property type="entry name" value="MFS general substrate transporter like domains"/>
    <property type="match status" value="1"/>
</dbReference>
<keyword evidence="4 6" id="KW-1133">Transmembrane helix</keyword>
<dbReference type="EMBL" id="ML975154">
    <property type="protein sequence ID" value="KAF1814002.1"/>
    <property type="molecule type" value="Genomic_DNA"/>
</dbReference>
<comment type="subcellular location">
    <subcellularLocation>
        <location evidence="1">Membrane</location>
        <topology evidence="1">Multi-pass membrane protein</topology>
    </subcellularLocation>
</comment>
<evidence type="ECO:0000256" key="4">
    <source>
        <dbReference type="ARBA" id="ARBA00022989"/>
    </source>
</evidence>
<feature type="transmembrane region" description="Helical" evidence="6">
    <location>
        <begin position="94"/>
        <end position="117"/>
    </location>
</feature>
<keyword evidence="8" id="KW-1185">Reference proteome</keyword>
<proteinExistence type="predicted"/>
<keyword evidence="2" id="KW-0813">Transport</keyword>
<feature type="transmembrane region" description="Helical" evidence="6">
    <location>
        <begin position="34"/>
        <end position="56"/>
    </location>
</feature>
<dbReference type="AlphaFoldDB" id="A0A6G1G7L7"/>
<sequence length="141" mass="15557">MRFGMVMPHITIQKVISIVGLAISVATTNVDAHYFAFILFVGSTYGVSNISLAWTASVIGHTDEKRSVGLALVNSIGNIAFVYTPYLWPESDKPQFVMAMSSSLAFSAAVIVVVWIVRWNLQRENKRIKASETEAVNLSIY</sequence>
<evidence type="ECO:0000256" key="1">
    <source>
        <dbReference type="ARBA" id="ARBA00004141"/>
    </source>
</evidence>
<organism evidence="7">
    <name type="scientific">Eremomyces bilateralis CBS 781.70</name>
    <dbReference type="NCBI Taxonomy" id="1392243"/>
    <lineage>
        <taxon>Eukaryota</taxon>
        <taxon>Fungi</taxon>
        <taxon>Dikarya</taxon>
        <taxon>Ascomycota</taxon>
        <taxon>Pezizomycotina</taxon>
        <taxon>Dothideomycetes</taxon>
        <taxon>Dothideomycetes incertae sedis</taxon>
        <taxon>Eremomycetales</taxon>
        <taxon>Eremomycetaceae</taxon>
        <taxon>Eremomyces</taxon>
    </lineage>
</organism>
<dbReference type="InterPro" id="IPR036259">
    <property type="entry name" value="MFS_trans_sf"/>
</dbReference>
<dbReference type="OrthoDB" id="2250022at2759"/>